<sequence>MPKVFRIYRLPVLLAHLLEQLPGLAGFESRQEQHNKMKGAVWFPIAQIFEEYFRSSWQEWQDGWQDFRAVGRMDRSSIQLTGELLVSGMCQLPGLRRKRRGLRSSGIERKISNESGQEVSCGDSGRAVERWKRSRGGAKSPSGCHKIVNLILFL</sequence>
<dbReference type="Proteomes" id="UP000829354">
    <property type="component" value="Chromosome IV"/>
</dbReference>
<name>A0AAE9EUU9_CAEBR</name>
<gene>
    <name evidence="2" type="ORF">L5515_011713</name>
</gene>
<organism evidence="2 3">
    <name type="scientific">Caenorhabditis briggsae</name>
    <dbReference type="NCBI Taxonomy" id="6238"/>
    <lineage>
        <taxon>Eukaryota</taxon>
        <taxon>Metazoa</taxon>
        <taxon>Ecdysozoa</taxon>
        <taxon>Nematoda</taxon>
        <taxon>Chromadorea</taxon>
        <taxon>Rhabditida</taxon>
        <taxon>Rhabditina</taxon>
        <taxon>Rhabditomorpha</taxon>
        <taxon>Rhabditoidea</taxon>
        <taxon>Rhabditidae</taxon>
        <taxon>Peloderinae</taxon>
        <taxon>Caenorhabditis</taxon>
    </lineage>
</organism>
<reference evidence="2 3" key="1">
    <citation type="submission" date="2022-04" db="EMBL/GenBank/DDBJ databases">
        <title>Chromosome-level reference genomes for two strains of Caenorhabditis briggsae: an improved platform for comparative genomics.</title>
        <authorList>
            <person name="Stevens L."/>
            <person name="Andersen E."/>
        </authorList>
    </citation>
    <scope>NUCLEOTIDE SEQUENCE [LARGE SCALE GENOMIC DNA]</scope>
    <source>
        <strain evidence="2">VX34</strain>
        <tissue evidence="2">Whole-organism</tissue>
    </source>
</reference>
<dbReference type="AlphaFoldDB" id="A0AAE9EUU9"/>
<evidence type="ECO:0000313" key="3">
    <source>
        <dbReference type="Proteomes" id="UP000829354"/>
    </source>
</evidence>
<keyword evidence="3" id="KW-1185">Reference proteome</keyword>
<protein>
    <submittedName>
        <fullName evidence="2">Uncharacterized protein</fullName>
    </submittedName>
</protein>
<dbReference type="EMBL" id="CP092623">
    <property type="protein sequence ID" value="UMM29260.1"/>
    <property type="molecule type" value="Genomic_DNA"/>
</dbReference>
<proteinExistence type="predicted"/>
<evidence type="ECO:0000256" key="1">
    <source>
        <dbReference type="SAM" id="SignalP"/>
    </source>
</evidence>
<feature type="chain" id="PRO_5042229018" evidence="1">
    <location>
        <begin position="27"/>
        <end position="154"/>
    </location>
</feature>
<accession>A0AAE9EUU9</accession>
<feature type="signal peptide" evidence="1">
    <location>
        <begin position="1"/>
        <end position="26"/>
    </location>
</feature>
<keyword evidence="1" id="KW-0732">Signal</keyword>
<evidence type="ECO:0000313" key="2">
    <source>
        <dbReference type="EMBL" id="UMM29260.1"/>
    </source>
</evidence>